<dbReference type="Pfam" id="PF16911">
    <property type="entry name" value="PapA_C"/>
    <property type="match status" value="1"/>
</dbReference>
<evidence type="ECO:0000313" key="15">
    <source>
        <dbReference type="Proteomes" id="UP001232750"/>
    </source>
</evidence>
<evidence type="ECO:0000256" key="9">
    <source>
        <dbReference type="ARBA" id="ARBA00030465"/>
    </source>
</evidence>
<comment type="caution">
    <text evidence="14">The sequence shown here is derived from an EMBL/GenBank/DDBJ whole genome shotgun (WGS) entry which is preliminary data.</text>
</comment>
<comment type="catalytic activity">
    <reaction evidence="1">
        <text>2 a mycocerosyl-[mycocerosic acid synthase] + a phthiocerol = a dimycocerosyl phthiocerol + 2 holo-[mycocerosic acid synthase].</text>
        <dbReference type="EC" id="2.3.1.282"/>
    </reaction>
</comment>
<dbReference type="EMBL" id="JASJEU010000020">
    <property type="protein sequence ID" value="MDJ1651201.1"/>
    <property type="molecule type" value="Genomic_DNA"/>
</dbReference>
<evidence type="ECO:0000256" key="7">
    <source>
        <dbReference type="ARBA" id="ARBA00022679"/>
    </source>
</evidence>
<proteinExistence type="inferred from homology"/>
<evidence type="ECO:0000256" key="12">
    <source>
        <dbReference type="SAM" id="MobiDB-lite"/>
    </source>
</evidence>
<evidence type="ECO:0000256" key="10">
    <source>
        <dbReference type="ARBA" id="ARBA00032317"/>
    </source>
</evidence>
<dbReference type="InterPro" id="IPR023213">
    <property type="entry name" value="CAT-like_dom_sf"/>
</dbReference>
<evidence type="ECO:0000259" key="13">
    <source>
        <dbReference type="Pfam" id="PF16911"/>
    </source>
</evidence>
<evidence type="ECO:0000256" key="4">
    <source>
        <dbReference type="ARBA" id="ARBA00006558"/>
    </source>
</evidence>
<feature type="region of interest" description="Disordered" evidence="12">
    <location>
        <begin position="427"/>
        <end position="497"/>
    </location>
</feature>
<evidence type="ECO:0000256" key="1">
    <source>
        <dbReference type="ARBA" id="ARBA00000026"/>
    </source>
</evidence>
<evidence type="ECO:0000313" key="14">
    <source>
        <dbReference type="EMBL" id="MDJ1651201.1"/>
    </source>
</evidence>
<dbReference type="PANTHER" id="PTHR28037">
    <property type="entry name" value="ALCOHOL O-ACETYLTRANSFERASE 1-RELATED"/>
    <property type="match status" value="1"/>
</dbReference>
<evidence type="ECO:0000256" key="6">
    <source>
        <dbReference type="ARBA" id="ARBA00013449"/>
    </source>
</evidence>
<dbReference type="Gene3D" id="3.30.559.10">
    <property type="entry name" value="Chloramphenicol acetyltransferase-like domain"/>
    <property type="match status" value="1"/>
</dbReference>
<feature type="compositionally biased region" description="Gly residues" evidence="12">
    <location>
        <begin position="456"/>
        <end position="465"/>
    </location>
</feature>
<dbReference type="Gene3D" id="3.30.559.30">
    <property type="entry name" value="Nonribosomal peptide synthetase, condensation domain"/>
    <property type="match status" value="1"/>
</dbReference>
<organism evidence="14 15">
    <name type="scientific">Gordonibacter faecis</name>
    <dbReference type="NCBI Taxonomy" id="3047475"/>
    <lineage>
        <taxon>Bacteria</taxon>
        <taxon>Bacillati</taxon>
        <taxon>Actinomycetota</taxon>
        <taxon>Coriobacteriia</taxon>
        <taxon>Eggerthellales</taxon>
        <taxon>Eggerthellaceae</taxon>
        <taxon>Gordonibacter</taxon>
    </lineage>
</organism>
<feature type="compositionally biased region" description="Basic and acidic residues" evidence="12">
    <location>
        <begin position="468"/>
        <end position="477"/>
    </location>
</feature>
<dbReference type="RefSeq" id="WP_283832547.1">
    <property type="nucleotide sequence ID" value="NZ_JASJEU010000020.1"/>
</dbReference>
<keyword evidence="15" id="KW-1185">Reference proteome</keyword>
<evidence type="ECO:0000256" key="8">
    <source>
        <dbReference type="ARBA" id="ARBA00023315"/>
    </source>
</evidence>
<evidence type="ECO:0000256" key="2">
    <source>
        <dbReference type="ARBA" id="ARBA00000625"/>
    </source>
</evidence>
<name>A0ABT7DNT6_9ACTN</name>
<dbReference type="InterPro" id="IPR031641">
    <property type="entry name" value="PapA_C"/>
</dbReference>
<evidence type="ECO:0000256" key="11">
    <source>
        <dbReference type="ARBA" id="ARBA00033407"/>
    </source>
</evidence>
<dbReference type="EC" id="2.3.1.282" evidence="5"/>
<comment type="similarity">
    <text evidence="4">Belongs to the acyltransferase PapA5 family.</text>
</comment>
<dbReference type="Proteomes" id="UP001232750">
    <property type="component" value="Unassembled WGS sequence"/>
</dbReference>
<sequence>MARATWYRLDNVGKFYSSQAGSSAQTVFRYSATLTDEVDEAALQRALERTVDEFPNFNVCLRSGMFWHYLEQAASTPQVQQENLPICFGLHVHAKSVLMRVSYYRARINLEVSHMVSDGRGTLSFFKALLYAYVEERYGVEGVPHEYDGSDAQKSENSFDKYFEPGLAAATPTPKVYRISGWRDLADPTYMEFHLSAREVLDVARGNGVSLTALMIAAVMCAIRDEMPRRDRGRTIRIDVPVDLRQFFKSTTVKNFFGLAFVTYTPGEVDEPVEAVAAQVQTQLKEATLVESLKPRMNRMIALEKNPLLRLAPLFVKDLILDFASRLTARETTTTVSNLGRITVDERVAPYLRDVNVLTSSTGLNFLLSSFGDDLSVGISTVFANRDIVKNFCRYFSGLGIEGVLNINKTSEEVAEDRREAQLEASMKRLGGKSAEAEAAGAGTGDTEDEAAGAQGVEGGRGGQGEFAHVDAPKGEADVACISPSASAPVSQDGGQR</sequence>
<gene>
    <name evidence="14" type="ORF">QNJ86_10350</name>
</gene>
<keyword evidence="7" id="KW-0808">Transferase</keyword>
<feature type="compositionally biased region" description="Polar residues" evidence="12">
    <location>
        <begin position="484"/>
        <end position="497"/>
    </location>
</feature>
<dbReference type="SUPFAM" id="SSF52777">
    <property type="entry name" value="CoA-dependent acyltransferases"/>
    <property type="match status" value="2"/>
</dbReference>
<reference evidence="14 15" key="1">
    <citation type="submission" date="2023-05" db="EMBL/GenBank/DDBJ databases">
        <title>Gordonibacter KGMB12511T sp. nov., isolated from faeces of healthy Korean.</title>
        <authorList>
            <person name="Kim H.S."/>
            <person name="Kim J.-S."/>
            <person name="Suh M.K."/>
            <person name="Eom M.K."/>
            <person name="Do H.E."/>
            <person name="Lee J.-S."/>
        </authorList>
    </citation>
    <scope>NUCLEOTIDE SEQUENCE [LARGE SCALE GENOMIC DNA]</scope>
    <source>
        <strain evidence="14 15">KGMB12511</strain>
    </source>
</reference>
<keyword evidence="8" id="KW-0012">Acyltransferase</keyword>
<feature type="domain" description="Phthiocerol/phthiodiolone dimycocerosyl transferase C-terminal" evidence="13">
    <location>
        <begin position="198"/>
        <end position="287"/>
    </location>
</feature>
<accession>A0ABT7DNT6</accession>
<evidence type="ECO:0000256" key="5">
    <source>
        <dbReference type="ARBA" id="ARBA00012866"/>
    </source>
</evidence>
<comment type="catalytic activity">
    <reaction evidence="3">
        <text>2 a mycocerosyl-[mycocerosic acid synthase] + a phthiodiolone = a dimycocerosyl phthiodiolone + 2 holo-[mycocerosic acid synthase].</text>
        <dbReference type="EC" id="2.3.1.282"/>
    </reaction>
</comment>
<protein>
    <recommendedName>
        <fullName evidence="6">Phthiocerol/phthiodiolone dimycocerosyl transferase</fullName>
        <ecNumber evidence="5">2.3.1.282</ecNumber>
    </recommendedName>
    <alternativeName>
        <fullName evidence="11">Acyltransferase PapA5</fullName>
    </alternativeName>
    <alternativeName>
        <fullName evidence="9">Phthiocerol/phthiodiolone O-acyltransferase</fullName>
    </alternativeName>
    <alternativeName>
        <fullName evidence="10">Polyketide synthase-associated protein A5</fullName>
    </alternativeName>
</protein>
<dbReference type="PANTHER" id="PTHR28037:SF1">
    <property type="entry name" value="ALCOHOL O-ACETYLTRANSFERASE 1-RELATED"/>
    <property type="match status" value="1"/>
</dbReference>
<evidence type="ECO:0000256" key="3">
    <source>
        <dbReference type="ARBA" id="ARBA00001907"/>
    </source>
</evidence>
<dbReference type="InterPro" id="IPR052058">
    <property type="entry name" value="Alcohol_O-acetyltransferase"/>
</dbReference>
<comment type="catalytic activity">
    <reaction evidence="2">
        <text>2 a mycocerosyl-[mycocerosic acid synthase] + a phenolphthiocerol = a dimycocerosyl phenolphthiocerol + 2 holo-[mycocerosic acid synthase].</text>
        <dbReference type="EC" id="2.3.1.282"/>
    </reaction>
</comment>